<accession>A0A0A8Z063</accession>
<proteinExistence type="predicted"/>
<dbReference type="EMBL" id="GBRH01265704">
    <property type="protein sequence ID" value="JAD32191.1"/>
    <property type="molecule type" value="Transcribed_RNA"/>
</dbReference>
<sequence length="66" mass="7546">MKLMPSNNNESIASLRGFLLFSRETRLLINQESSTIQVLTASMYECYLPQSVPALRNHISMLLIFL</sequence>
<name>A0A0A8Z063_ARUDO</name>
<protein>
    <submittedName>
        <fullName evidence="1">Uncharacterized protein</fullName>
    </submittedName>
</protein>
<reference evidence="1" key="2">
    <citation type="journal article" date="2015" name="Data Brief">
        <title>Shoot transcriptome of the giant reed, Arundo donax.</title>
        <authorList>
            <person name="Barrero R.A."/>
            <person name="Guerrero F.D."/>
            <person name="Moolhuijzen P."/>
            <person name="Goolsby J.A."/>
            <person name="Tidwell J."/>
            <person name="Bellgard S.E."/>
            <person name="Bellgard M.I."/>
        </authorList>
    </citation>
    <scope>NUCLEOTIDE SEQUENCE</scope>
    <source>
        <tissue evidence="1">Shoot tissue taken approximately 20 cm above the soil surface</tissue>
    </source>
</reference>
<dbReference type="AlphaFoldDB" id="A0A0A8Z063"/>
<reference evidence="1" key="1">
    <citation type="submission" date="2014-09" db="EMBL/GenBank/DDBJ databases">
        <authorList>
            <person name="Magalhaes I.L.F."/>
            <person name="Oliveira U."/>
            <person name="Santos F.R."/>
            <person name="Vidigal T.H.D.A."/>
            <person name="Brescovit A.D."/>
            <person name="Santos A.J."/>
        </authorList>
    </citation>
    <scope>NUCLEOTIDE SEQUENCE</scope>
    <source>
        <tissue evidence="1">Shoot tissue taken approximately 20 cm above the soil surface</tissue>
    </source>
</reference>
<organism evidence="1">
    <name type="scientific">Arundo donax</name>
    <name type="common">Giant reed</name>
    <name type="synonym">Donax arundinaceus</name>
    <dbReference type="NCBI Taxonomy" id="35708"/>
    <lineage>
        <taxon>Eukaryota</taxon>
        <taxon>Viridiplantae</taxon>
        <taxon>Streptophyta</taxon>
        <taxon>Embryophyta</taxon>
        <taxon>Tracheophyta</taxon>
        <taxon>Spermatophyta</taxon>
        <taxon>Magnoliopsida</taxon>
        <taxon>Liliopsida</taxon>
        <taxon>Poales</taxon>
        <taxon>Poaceae</taxon>
        <taxon>PACMAD clade</taxon>
        <taxon>Arundinoideae</taxon>
        <taxon>Arundineae</taxon>
        <taxon>Arundo</taxon>
    </lineage>
</organism>
<evidence type="ECO:0000313" key="1">
    <source>
        <dbReference type="EMBL" id="JAD32191.1"/>
    </source>
</evidence>